<name>A0A371BBC4_9BRAD</name>
<dbReference type="Pfam" id="PF12680">
    <property type="entry name" value="SnoaL_2"/>
    <property type="match status" value="1"/>
</dbReference>
<dbReference type="InterPro" id="IPR037401">
    <property type="entry name" value="SnoaL-like"/>
</dbReference>
<dbReference type="AlphaFoldDB" id="A0A371BBC4"/>
<dbReference type="Proteomes" id="UP000263993">
    <property type="component" value="Unassembled WGS sequence"/>
</dbReference>
<accession>A0A371BBC4</accession>
<evidence type="ECO:0000313" key="2">
    <source>
        <dbReference type="EMBL" id="RDV04909.1"/>
    </source>
</evidence>
<organism evidence="2 3">
    <name type="scientific">Undibacter mobilis</name>
    <dbReference type="NCBI Taxonomy" id="2292256"/>
    <lineage>
        <taxon>Bacteria</taxon>
        <taxon>Pseudomonadati</taxon>
        <taxon>Pseudomonadota</taxon>
        <taxon>Alphaproteobacteria</taxon>
        <taxon>Hyphomicrobiales</taxon>
        <taxon>Nitrobacteraceae</taxon>
        <taxon>Undibacter</taxon>
    </lineage>
</organism>
<dbReference type="Gene3D" id="3.10.450.50">
    <property type="match status" value="1"/>
</dbReference>
<dbReference type="PANTHER" id="PTHR41252">
    <property type="entry name" value="BLR2505 PROTEIN"/>
    <property type="match status" value="1"/>
</dbReference>
<keyword evidence="3" id="KW-1185">Reference proteome</keyword>
<dbReference type="InterPro" id="IPR032710">
    <property type="entry name" value="NTF2-like_dom_sf"/>
</dbReference>
<gene>
    <name evidence="2" type="ORF">DXH78_10255</name>
</gene>
<proteinExistence type="predicted"/>
<dbReference type="PANTHER" id="PTHR41252:SF1">
    <property type="entry name" value="BLR2505 PROTEIN"/>
    <property type="match status" value="1"/>
</dbReference>
<feature type="domain" description="SnoaL-like" evidence="1">
    <location>
        <begin position="20"/>
        <end position="129"/>
    </location>
</feature>
<comment type="caution">
    <text evidence="2">The sequence shown here is derived from an EMBL/GenBank/DDBJ whole genome shotgun (WGS) entry which is preliminary data.</text>
</comment>
<evidence type="ECO:0000313" key="3">
    <source>
        <dbReference type="Proteomes" id="UP000263993"/>
    </source>
</evidence>
<dbReference type="EMBL" id="QRGO01000001">
    <property type="protein sequence ID" value="RDV04909.1"/>
    <property type="molecule type" value="Genomic_DNA"/>
</dbReference>
<dbReference type="SUPFAM" id="SSF54427">
    <property type="entry name" value="NTF2-like"/>
    <property type="match status" value="1"/>
</dbReference>
<reference evidence="3" key="1">
    <citation type="submission" date="2018-08" db="EMBL/GenBank/DDBJ databases">
        <authorList>
            <person name="Kim S.-J."/>
            <person name="Jung G.-Y."/>
        </authorList>
    </citation>
    <scope>NUCLEOTIDE SEQUENCE [LARGE SCALE GENOMIC DNA]</scope>
    <source>
        <strain evidence="3">GY_H</strain>
    </source>
</reference>
<evidence type="ECO:0000259" key="1">
    <source>
        <dbReference type="Pfam" id="PF12680"/>
    </source>
</evidence>
<protein>
    <submittedName>
        <fullName evidence="2">Nuclear transport factor 2 family protein</fullName>
    </submittedName>
</protein>
<dbReference type="OrthoDB" id="8246033at2"/>
<sequence>MTHALQHQPIMDRTVDPAFAEAYFNAFASRNPAKFAPFLHDEVVWTISGPIDVFPYCGMHRGKAAVIDIMARQAPKVIRDVKVVRDKFLVEGNRGAALTRLTAHVVADGRTVSYRVANFFRFQDGKVVENVSLMDSFDAAEQLLGHVIEVGDAPPLADDNLIAI</sequence>